<name>B4K0C5_DROGR</name>
<dbReference type="PhylomeDB" id="B4K0C5"/>
<dbReference type="EMBL" id="CH916411">
    <property type="protein sequence ID" value="EDV93975.1"/>
    <property type="molecule type" value="Genomic_DNA"/>
</dbReference>
<evidence type="ECO:0000256" key="1">
    <source>
        <dbReference type="SAM" id="Phobius"/>
    </source>
</evidence>
<dbReference type="SUPFAM" id="SSF57625">
    <property type="entry name" value="Invertebrate chitin-binding proteins"/>
    <property type="match status" value="1"/>
</dbReference>
<dbReference type="GO" id="GO:0008061">
    <property type="term" value="F:chitin binding"/>
    <property type="evidence" value="ECO:0007669"/>
    <property type="project" value="InterPro"/>
</dbReference>
<keyword evidence="3" id="KW-1185">Reference proteome</keyword>
<dbReference type="OMA" id="AKICEPP"/>
<dbReference type="eggNOG" id="ENOG502TCYG">
    <property type="taxonomic scope" value="Eukaryota"/>
</dbReference>
<keyword evidence="1" id="KW-0472">Membrane</keyword>
<dbReference type="InParanoid" id="B4K0C5"/>
<dbReference type="HOGENOM" id="CLU_132266_0_0_1"/>
<organism evidence="3">
    <name type="scientific">Drosophila grimshawi</name>
    <name type="common">Hawaiian fruit fly</name>
    <name type="synonym">Idiomyia grimshawi</name>
    <dbReference type="NCBI Taxonomy" id="7222"/>
    <lineage>
        <taxon>Eukaryota</taxon>
        <taxon>Metazoa</taxon>
        <taxon>Ecdysozoa</taxon>
        <taxon>Arthropoda</taxon>
        <taxon>Hexapoda</taxon>
        <taxon>Insecta</taxon>
        <taxon>Pterygota</taxon>
        <taxon>Neoptera</taxon>
        <taxon>Endopterygota</taxon>
        <taxon>Diptera</taxon>
        <taxon>Brachycera</taxon>
        <taxon>Muscomorpha</taxon>
        <taxon>Ephydroidea</taxon>
        <taxon>Drosophilidae</taxon>
        <taxon>Drosophila</taxon>
        <taxon>Hawaiian Drosophila</taxon>
    </lineage>
</organism>
<keyword evidence="1" id="KW-0812">Transmembrane</keyword>
<dbReference type="PANTHER" id="PTHR20987">
    <property type="entry name" value="CHITIN-BINDING TYPE-2 DOMAIN-CONTAINING PROTEIN-RELATED"/>
    <property type="match status" value="1"/>
</dbReference>
<dbReference type="FunCoup" id="B4K0C5">
    <property type="interactions" value="28"/>
</dbReference>
<keyword evidence="1" id="KW-1133">Transmembrane helix</keyword>
<evidence type="ECO:0000313" key="3">
    <source>
        <dbReference type="Proteomes" id="UP000001070"/>
    </source>
</evidence>
<dbReference type="OrthoDB" id="7913749at2759"/>
<feature type="transmembrane region" description="Helical" evidence="1">
    <location>
        <begin position="83"/>
        <end position="103"/>
    </location>
</feature>
<dbReference type="PANTHER" id="PTHR20987:SF0">
    <property type="entry name" value="CHITIN-BINDING TYPE-2 DOMAIN-CONTAINING PROTEIN-RELATED"/>
    <property type="match status" value="1"/>
</dbReference>
<feature type="transmembrane region" description="Helical" evidence="1">
    <location>
        <begin position="30"/>
        <end position="46"/>
    </location>
</feature>
<dbReference type="InterPro" id="IPR036508">
    <property type="entry name" value="Chitin-bd_dom_sf"/>
</dbReference>
<reference evidence="2 3" key="1">
    <citation type="journal article" date="2007" name="Nature">
        <title>Evolution of genes and genomes on the Drosophila phylogeny.</title>
        <authorList>
            <consortium name="Drosophila 12 Genomes Consortium"/>
            <person name="Clark A.G."/>
            <person name="Eisen M.B."/>
            <person name="Smith D.R."/>
            <person name="Bergman C.M."/>
            <person name="Oliver B."/>
            <person name="Markow T.A."/>
            <person name="Kaufman T.C."/>
            <person name="Kellis M."/>
            <person name="Gelbart W."/>
            <person name="Iyer V.N."/>
            <person name="Pollard D.A."/>
            <person name="Sackton T.B."/>
            <person name="Larracuente A.M."/>
            <person name="Singh N.D."/>
            <person name="Abad J.P."/>
            <person name="Abt D.N."/>
            <person name="Adryan B."/>
            <person name="Aguade M."/>
            <person name="Akashi H."/>
            <person name="Anderson W.W."/>
            <person name="Aquadro C.F."/>
            <person name="Ardell D.H."/>
            <person name="Arguello R."/>
            <person name="Artieri C.G."/>
            <person name="Barbash D.A."/>
            <person name="Barker D."/>
            <person name="Barsanti P."/>
            <person name="Batterham P."/>
            <person name="Batzoglou S."/>
            <person name="Begun D."/>
            <person name="Bhutkar A."/>
            <person name="Blanco E."/>
            <person name="Bosak S.A."/>
            <person name="Bradley R.K."/>
            <person name="Brand A.D."/>
            <person name="Brent M.R."/>
            <person name="Brooks A.N."/>
            <person name="Brown R.H."/>
            <person name="Butlin R.K."/>
            <person name="Caggese C."/>
            <person name="Calvi B.R."/>
            <person name="Bernardo de Carvalho A."/>
            <person name="Caspi A."/>
            <person name="Castrezana S."/>
            <person name="Celniker S.E."/>
            <person name="Chang J.L."/>
            <person name="Chapple C."/>
            <person name="Chatterji S."/>
            <person name="Chinwalla A."/>
            <person name="Civetta A."/>
            <person name="Clifton S.W."/>
            <person name="Comeron J.M."/>
            <person name="Costello J.C."/>
            <person name="Coyne J.A."/>
            <person name="Daub J."/>
            <person name="David R.G."/>
            <person name="Delcher A.L."/>
            <person name="Delehaunty K."/>
            <person name="Do C.B."/>
            <person name="Ebling H."/>
            <person name="Edwards K."/>
            <person name="Eickbush T."/>
            <person name="Evans J.D."/>
            <person name="Filipski A."/>
            <person name="Findeiss S."/>
            <person name="Freyhult E."/>
            <person name="Fulton L."/>
            <person name="Fulton R."/>
            <person name="Garcia A.C."/>
            <person name="Gardiner A."/>
            <person name="Garfield D.A."/>
            <person name="Garvin B.E."/>
            <person name="Gibson G."/>
            <person name="Gilbert D."/>
            <person name="Gnerre S."/>
            <person name="Godfrey J."/>
            <person name="Good R."/>
            <person name="Gotea V."/>
            <person name="Gravely B."/>
            <person name="Greenberg A.J."/>
            <person name="Griffiths-Jones S."/>
            <person name="Gross S."/>
            <person name="Guigo R."/>
            <person name="Gustafson E.A."/>
            <person name="Haerty W."/>
            <person name="Hahn M.W."/>
            <person name="Halligan D.L."/>
            <person name="Halpern A.L."/>
            <person name="Halter G.M."/>
            <person name="Han M.V."/>
            <person name="Heger A."/>
            <person name="Hillier L."/>
            <person name="Hinrichs A.S."/>
            <person name="Holmes I."/>
            <person name="Hoskins R.A."/>
            <person name="Hubisz M.J."/>
            <person name="Hultmark D."/>
            <person name="Huntley M.A."/>
            <person name="Jaffe D.B."/>
            <person name="Jagadeeshan S."/>
            <person name="Jeck W.R."/>
            <person name="Johnson J."/>
            <person name="Jones C.D."/>
            <person name="Jordan W.C."/>
            <person name="Karpen G.H."/>
            <person name="Kataoka E."/>
            <person name="Keightley P.D."/>
            <person name="Kheradpour P."/>
            <person name="Kirkness E.F."/>
            <person name="Koerich L.B."/>
            <person name="Kristiansen K."/>
            <person name="Kudrna D."/>
            <person name="Kulathinal R.J."/>
            <person name="Kumar S."/>
            <person name="Kwok R."/>
            <person name="Lander E."/>
            <person name="Langley C.H."/>
            <person name="Lapoint R."/>
            <person name="Lazzaro B.P."/>
            <person name="Lee S.J."/>
            <person name="Levesque L."/>
            <person name="Li R."/>
            <person name="Lin C.F."/>
            <person name="Lin M.F."/>
            <person name="Lindblad-Toh K."/>
            <person name="Llopart A."/>
            <person name="Long M."/>
            <person name="Low L."/>
            <person name="Lozovsky E."/>
            <person name="Lu J."/>
            <person name="Luo M."/>
            <person name="Machado C.A."/>
            <person name="Makalowski W."/>
            <person name="Marzo M."/>
            <person name="Matsuda M."/>
            <person name="Matzkin L."/>
            <person name="McAllister B."/>
            <person name="McBride C.S."/>
            <person name="McKernan B."/>
            <person name="McKernan K."/>
            <person name="Mendez-Lago M."/>
            <person name="Minx P."/>
            <person name="Mollenhauer M.U."/>
            <person name="Montooth K."/>
            <person name="Mount S.M."/>
            <person name="Mu X."/>
            <person name="Myers E."/>
            <person name="Negre B."/>
            <person name="Newfeld S."/>
            <person name="Nielsen R."/>
            <person name="Noor M.A."/>
            <person name="O'Grady P."/>
            <person name="Pachter L."/>
            <person name="Papaceit M."/>
            <person name="Parisi M.J."/>
            <person name="Parisi M."/>
            <person name="Parts L."/>
            <person name="Pedersen J.S."/>
            <person name="Pesole G."/>
            <person name="Phillippy A.M."/>
            <person name="Ponting C.P."/>
            <person name="Pop M."/>
            <person name="Porcelli D."/>
            <person name="Powell J.R."/>
            <person name="Prohaska S."/>
            <person name="Pruitt K."/>
            <person name="Puig M."/>
            <person name="Quesneville H."/>
            <person name="Ram K.R."/>
            <person name="Rand D."/>
            <person name="Rasmussen M.D."/>
            <person name="Reed L.K."/>
            <person name="Reenan R."/>
            <person name="Reily A."/>
            <person name="Remington K.A."/>
            <person name="Rieger T.T."/>
            <person name="Ritchie M.G."/>
            <person name="Robin C."/>
            <person name="Rogers Y.H."/>
            <person name="Rohde C."/>
            <person name="Rozas J."/>
            <person name="Rubenfield M.J."/>
            <person name="Ruiz A."/>
            <person name="Russo S."/>
            <person name="Salzberg S.L."/>
            <person name="Sanchez-Gracia A."/>
            <person name="Saranga D.J."/>
            <person name="Sato H."/>
            <person name="Schaeffer S.W."/>
            <person name="Schatz M.C."/>
            <person name="Schlenke T."/>
            <person name="Schwartz R."/>
            <person name="Segarra C."/>
            <person name="Singh R.S."/>
            <person name="Sirot L."/>
            <person name="Sirota M."/>
            <person name="Sisneros N.B."/>
            <person name="Smith C.D."/>
            <person name="Smith T.F."/>
            <person name="Spieth J."/>
            <person name="Stage D.E."/>
            <person name="Stark A."/>
            <person name="Stephan W."/>
            <person name="Strausberg R.L."/>
            <person name="Strempel S."/>
            <person name="Sturgill D."/>
            <person name="Sutton G."/>
            <person name="Sutton G.G."/>
            <person name="Tao W."/>
            <person name="Teichmann S."/>
            <person name="Tobari Y.N."/>
            <person name="Tomimura Y."/>
            <person name="Tsolas J.M."/>
            <person name="Valente V.L."/>
            <person name="Venter E."/>
            <person name="Venter J.C."/>
            <person name="Vicario S."/>
            <person name="Vieira F.G."/>
            <person name="Vilella A.J."/>
            <person name="Villasante A."/>
            <person name="Walenz B."/>
            <person name="Wang J."/>
            <person name="Wasserman M."/>
            <person name="Watts T."/>
            <person name="Wilson D."/>
            <person name="Wilson R.K."/>
            <person name="Wing R.A."/>
            <person name="Wolfner M.F."/>
            <person name="Wong A."/>
            <person name="Wong G.K."/>
            <person name="Wu C.I."/>
            <person name="Wu G."/>
            <person name="Yamamoto D."/>
            <person name="Yang H.P."/>
            <person name="Yang S.P."/>
            <person name="Yorke J.A."/>
            <person name="Yoshida K."/>
            <person name="Zdobnov E."/>
            <person name="Zhang P."/>
            <person name="Zhang Y."/>
            <person name="Zimin A.V."/>
            <person name="Baldwin J."/>
            <person name="Abdouelleil A."/>
            <person name="Abdulkadir J."/>
            <person name="Abebe A."/>
            <person name="Abera B."/>
            <person name="Abreu J."/>
            <person name="Acer S.C."/>
            <person name="Aftuck L."/>
            <person name="Alexander A."/>
            <person name="An P."/>
            <person name="Anderson E."/>
            <person name="Anderson S."/>
            <person name="Arachi H."/>
            <person name="Azer M."/>
            <person name="Bachantsang P."/>
            <person name="Barry A."/>
            <person name="Bayul T."/>
            <person name="Berlin A."/>
            <person name="Bessette D."/>
            <person name="Bloom T."/>
            <person name="Blye J."/>
            <person name="Boguslavskiy L."/>
            <person name="Bonnet C."/>
            <person name="Boukhgalter B."/>
            <person name="Bourzgui I."/>
            <person name="Brown A."/>
            <person name="Cahill P."/>
            <person name="Channer S."/>
            <person name="Cheshatsang Y."/>
            <person name="Chuda L."/>
            <person name="Citroen M."/>
            <person name="Collymore A."/>
            <person name="Cooke P."/>
            <person name="Costello M."/>
            <person name="D'Aco K."/>
            <person name="Daza R."/>
            <person name="De Haan G."/>
            <person name="DeGray S."/>
            <person name="DeMaso C."/>
            <person name="Dhargay N."/>
            <person name="Dooley K."/>
            <person name="Dooley E."/>
            <person name="Doricent M."/>
            <person name="Dorje P."/>
            <person name="Dorjee K."/>
            <person name="Dupes A."/>
            <person name="Elong R."/>
            <person name="Falk J."/>
            <person name="Farina A."/>
            <person name="Faro S."/>
            <person name="Ferguson D."/>
            <person name="Fisher S."/>
            <person name="Foley C.D."/>
            <person name="Franke A."/>
            <person name="Friedrich D."/>
            <person name="Gadbois L."/>
            <person name="Gearin G."/>
            <person name="Gearin C.R."/>
            <person name="Giannoukos G."/>
            <person name="Goode T."/>
            <person name="Graham J."/>
            <person name="Grandbois E."/>
            <person name="Grewal S."/>
            <person name="Gyaltsen K."/>
            <person name="Hafez N."/>
            <person name="Hagos B."/>
            <person name="Hall J."/>
            <person name="Henson C."/>
            <person name="Hollinger A."/>
            <person name="Honan T."/>
            <person name="Huard M.D."/>
            <person name="Hughes L."/>
            <person name="Hurhula B."/>
            <person name="Husby M.E."/>
            <person name="Kamat A."/>
            <person name="Kanga B."/>
            <person name="Kashin S."/>
            <person name="Khazanovich D."/>
            <person name="Kisner P."/>
            <person name="Lance K."/>
            <person name="Lara M."/>
            <person name="Lee W."/>
            <person name="Lennon N."/>
            <person name="Letendre F."/>
            <person name="LeVine R."/>
            <person name="Lipovsky A."/>
            <person name="Liu X."/>
            <person name="Liu J."/>
            <person name="Liu S."/>
            <person name="Lokyitsang T."/>
            <person name="Lokyitsang Y."/>
            <person name="Lubonja R."/>
            <person name="Lui A."/>
            <person name="MacDonald P."/>
            <person name="Magnisalis V."/>
            <person name="Maru K."/>
            <person name="Matthews C."/>
            <person name="McCusker W."/>
            <person name="McDonough S."/>
            <person name="Mehta T."/>
            <person name="Meldrim J."/>
            <person name="Meneus L."/>
            <person name="Mihai O."/>
            <person name="Mihalev A."/>
            <person name="Mihova T."/>
            <person name="Mittelman R."/>
            <person name="Mlenga V."/>
            <person name="Montmayeur A."/>
            <person name="Mulrain L."/>
            <person name="Navidi A."/>
            <person name="Naylor J."/>
            <person name="Negash T."/>
            <person name="Nguyen T."/>
            <person name="Nguyen N."/>
            <person name="Nicol R."/>
            <person name="Norbu C."/>
            <person name="Norbu N."/>
            <person name="Novod N."/>
            <person name="O'Neill B."/>
            <person name="Osman S."/>
            <person name="Markiewicz E."/>
            <person name="Oyono O.L."/>
            <person name="Patti C."/>
            <person name="Phunkhang P."/>
            <person name="Pierre F."/>
            <person name="Priest M."/>
            <person name="Raghuraman S."/>
            <person name="Rege F."/>
            <person name="Reyes R."/>
            <person name="Rise C."/>
            <person name="Rogov P."/>
            <person name="Ross K."/>
            <person name="Ryan E."/>
            <person name="Settipalli S."/>
            <person name="Shea T."/>
            <person name="Sherpa N."/>
            <person name="Shi L."/>
            <person name="Shih D."/>
            <person name="Sparrow T."/>
            <person name="Spaulding J."/>
            <person name="Stalker J."/>
            <person name="Stange-Thomann N."/>
            <person name="Stavropoulos S."/>
            <person name="Stone C."/>
            <person name="Strader C."/>
            <person name="Tesfaye S."/>
            <person name="Thomson T."/>
            <person name="Thoulutsang Y."/>
            <person name="Thoulutsang D."/>
            <person name="Topham K."/>
            <person name="Topping I."/>
            <person name="Tsamla T."/>
            <person name="Vassiliev H."/>
            <person name="Vo A."/>
            <person name="Wangchuk T."/>
            <person name="Wangdi T."/>
            <person name="Weiand M."/>
            <person name="Wilkinson J."/>
            <person name="Wilson A."/>
            <person name="Yadav S."/>
            <person name="Young G."/>
            <person name="Yu Q."/>
            <person name="Zembek L."/>
            <person name="Zhong D."/>
            <person name="Zimmer A."/>
            <person name="Zwirko Z."/>
            <person name="Jaffe D.B."/>
            <person name="Alvarez P."/>
            <person name="Brockman W."/>
            <person name="Butler J."/>
            <person name="Chin C."/>
            <person name="Gnerre S."/>
            <person name="Grabherr M."/>
            <person name="Kleber M."/>
            <person name="Mauceli E."/>
            <person name="MacCallum I."/>
        </authorList>
    </citation>
    <scope>NUCLEOTIDE SEQUENCE [LARGE SCALE GENOMIC DNA]</scope>
    <source>
        <strain evidence="3">Tucson 15287-2541.00</strain>
    </source>
</reference>
<gene>
    <name evidence="2" type="primary">Dgri\GH23637</name>
    <name evidence="2" type="ORF">Dgri_GH23637</name>
</gene>
<dbReference type="STRING" id="7222.B4K0C5"/>
<accession>B4K0C5</accession>
<dbReference type="AlphaFoldDB" id="B4K0C5"/>
<dbReference type="Proteomes" id="UP000001070">
    <property type="component" value="Unassembled WGS sequence"/>
</dbReference>
<protein>
    <submittedName>
        <fullName evidence="2">GH23637</fullName>
    </submittedName>
</protein>
<proteinExistence type="predicted"/>
<sequence length="173" mass="18784">MVGVYKVQQSVWLGTFSSILSTDYPTNMKTSFVLLCLALYVAAVFADCDPDGNGMPSCSGSDNSKYRNFWDPTHYWVCQGGSAVSVASFILLCLALYVAAVFADCDPDGNGMPSCSGSDNSKYRNFWDPTHYWVCQGGSAVSVACEIIGGFDQATSQCITWDKWTWVPPCPAT</sequence>
<evidence type="ECO:0000313" key="2">
    <source>
        <dbReference type="EMBL" id="EDV93975.1"/>
    </source>
</evidence>